<evidence type="ECO:0000313" key="4">
    <source>
        <dbReference type="EMBL" id="ODV85510.1"/>
    </source>
</evidence>
<dbReference type="OrthoDB" id="427480at2759"/>
<comment type="similarity">
    <text evidence="1">Belongs to the protein kinase superfamily. ADCK protein kinase family.</text>
</comment>
<keyword evidence="2" id="KW-0472">Membrane</keyword>
<keyword evidence="2" id="KW-0812">Transmembrane</keyword>
<reference evidence="5" key="1">
    <citation type="submission" date="2016-04" db="EMBL/GenBank/DDBJ databases">
        <title>Comparative genomics of biotechnologically important yeasts.</title>
        <authorList>
            <consortium name="DOE Joint Genome Institute"/>
            <person name="Riley R."/>
            <person name="Haridas S."/>
            <person name="Wolfe K.H."/>
            <person name="Lopes M.R."/>
            <person name="Hittinger C.T."/>
            <person name="Goker M."/>
            <person name="Salamov A."/>
            <person name="Wisecaver J."/>
            <person name="Long T.M."/>
            <person name="Aerts A.L."/>
            <person name="Barry K."/>
            <person name="Choi C."/>
            <person name="Clum A."/>
            <person name="Coughlan A.Y."/>
            <person name="Deshpande S."/>
            <person name="Douglass A.P."/>
            <person name="Hanson S.J."/>
            <person name="Klenk H.-P."/>
            <person name="Labutti K."/>
            <person name="Lapidus A."/>
            <person name="Lindquist E."/>
            <person name="Lipzen A."/>
            <person name="Meier-Kolthoff J.P."/>
            <person name="Ohm R.A."/>
            <person name="Otillar R.P."/>
            <person name="Pangilinan J."/>
            <person name="Peng Y."/>
            <person name="Rokas A."/>
            <person name="Rosa C.A."/>
            <person name="Scheuner C."/>
            <person name="Sibirny A.A."/>
            <person name="Slot J.C."/>
            <person name="Stielow J.B."/>
            <person name="Sun H."/>
            <person name="Kurtzman C.P."/>
            <person name="Blackwell M."/>
            <person name="Grigoriev I.V."/>
            <person name="Jeffries T.W."/>
        </authorList>
    </citation>
    <scope>NUCLEOTIDE SEQUENCE [LARGE SCALE GENOMIC DNA]</scope>
    <source>
        <strain evidence="5">NRRL YB-2248</strain>
    </source>
</reference>
<dbReference type="InterPro" id="IPR051130">
    <property type="entry name" value="Mito_struct-func_regulator"/>
</dbReference>
<dbReference type="STRING" id="983967.A0A1E4T193"/>
<dbReference type="EMBL" id="KV453852">
    <property type="protein sequence ID" value="ODV85510.1"/>
    <property type="molecule type" value="Genomic_DNA"/>
</dbReference>
<evidence type="ECO:0000256" key="2">
    <source>
        <dbReference type="SAM" id="Phobius"/>
    </source>
</evidence>
<sequence>MSYSSKRLFQRGLAGQPVVYRTLRLQQSKILNFQHPQLARYSSTVKLNDVKPQKKKRKTKGIPYFKGFVVLLGSGYIYDTYFGNGIAYRTVHSLSVLIALSIDYKLHFEEGYDLEALHERNATRLYNLLIENKGLYIKLGQMIAIQGMMFPIQYQTKFSKLFDKAPKDTWEICDGVLREELGDDYQNEYFNWIDQVPVASASVAQVHKAELKNGELVAVKIQHDSVTKQNWSDLLTYRIVMKFYAWVFDMPLDKTVDYICHKMNEEVDFTIELKNGEKISKMIESEKEFKDSIYIPKYYHEISTKRILTAEWIEADLVSEYMKLQDKGYDIKNLMNLIVKVYSRQVFSWGLVHCDLHPGNLLVRKLPGGKNKQQLVILDHGLYEHFDDKFRKEYAEFWKYTMDVDSEKIKTLLLSWGINADDILIGLSSMDPKKNIALREHIETMKKLSYYERQMILRKKMKQFFENTDKFPMTLTFIMRSMRIVQGLNRNFGSPINRVEILAAEARKTVSLFELDKDDSRLKVLRRFALYNSFKIYTFIQFNLSKIMNFIKVHINQLFKKQVELYDSEAVYEDQLIQVSKGMGFEDVPRTSDLIK</sequence>
<dbReference type="PANTHER" id="PTHR43173:SF37">
    <property type="entry name" value="ABC1 FAMILY PROTEIN C10F6.14C"/>
    <property type="match status" value="1"/>
</dbReference>
<dbReference type="SUPFAM" id="SSF56112">
    <property type="entry name" value="Protein kinase-like (PK-like)"/>
    <property type="match status" value="1"/>
</dbReference>
<keyword evidence="5" id="KW-1185">Reference proteome</keyword>
<dbReference type="PROSITE" id="PS50011">
    <property type="entry name" value="PROTEIN_KINASE_DOM"/>
    <property type="match status" value="1"/>
</dbReference>
<gene>
    <name evidence="4" type="ORF">CANARDRAFT_198653</name>
</gene>
<protein>
    <recommendedName>
        <fullName evidence="3">Protein kinase domain-containing protein</fullName>
    </recommendedName>
</protein>
<feature type="domain" description="Protein kinase" evidence="3">
    <location>
        <begin position="192"/>
        <end position="540"/>
    </location>
</feature>
<proteinExistence type="inferred from homology"/>
<dbReference type="AlphaFoldDB" id="A0A1E4T193"/>
<dbReference type="InterPro" id="IPR011009">
    <property type="entry name" value="Kinase-like_dom_sf"/>
</dbReference>
<dbReference type="Proteomes" id="UP000094801">
    <property type="component" value="Unassembled WGS sequence"/>
</dbReference>
<dbReference type="PANTHER" id="PTHR43173">
    <property type="entry name" value="ABC1 FAMILY PROTEIN"/>
    <property type="match status" value="1"/>
</dbReference>
<organism evidence="4 5">
    <name type="scientific">[Candida] arabinofermentans NRRL YB-2248</name>
    <dbReference type="NCBI Taxonomy" id="983967"/>
    <lineage>
        <taxon>Eukaryota</taxon>
        <taxon>Fungi</taxon>
        <taxon>Dikarya</taxon>
        <taxon>Ascomycota</taxon>
        <taxon>Saccharomycotina</taxon>
        <taxon>Pichiomycetes</taxon>
        <taxon>Pichiales</taxon>
        <taxon>Pichiaceae</taxon>
        <taxon>Ogataea</taxon>
        <taxon>Ogataea/Candida clade</taxon>
    </lineage>
</organism>
<dbReference type="InterPro" id="IPR000719">
    <property type="entry name" value="Prot_kinase_dom"/>
</dbReference>
<dbReference type="InterPro" id="IPR004147">
    <property type="entry name" value="ABC1_dom"/>
</dbReference>
<dbReference type="GO" id="GO:0004672">
    <property type="term" value="F:protein kinase activity"/>
    <property type="evidence" value="ECO:0007669"/>
    <property type="project" value="InterPro"/>
</dbReference>
<evidence type="ECO:0000313" key="5">
    <source>
        <dbReference type="Proteomes" id="UP000094801"/>
    </source>
</evidence>
<accession>A0A1E4T193</accession>
<feature type="transmembrane region" description="Helical" evidence="2">
    <location>
        <begin position="61"/>
        <end position="78"/>
    </location>
</feature>
<dbReference type="GO" id="GO:0005524">
    <property type="term" value="F:ATP binding"/>
    <property type="evidence" value="ECO:0007669"/>
    <property type="project" value="InterPro"/>
</dbReference>
<dbReference type="InterPro" id="IPR045307">
    <property type="entry name" value="ADCK1_dom"/>
</dbReference>
<dbReference type="CDD" id="cd13969">
    <property type="entry name" value="ADCK1-like"/>
    <property type="match status" value="1"/>
</dbReference>
<keyword evidence="2" id="KW-1133">Transmembrane helix</keyword>
<name>A0A1E4T193_9ASCO</name>
<evidence type="ECO:0000256" key="1">
    <source>
        <dbReference type="ARBA" id="ARBA00009670"/>
    </source>
</evidence>
<evidence type="ECO:0000259" key="3">
    <source>
        <dbReference type="PROSITE" id="PS50011"/>
    </source>
</evidence>
<dbReference type="Pfam" id="PF03109">
    <property type="entry name" value="ABC1"/>
    <property type="match status" value="1"/>
</dbReference>
<dbReference type="Gene3D" id="1.10.510.10">
    <property type="entry name" value="Transferase(Phosphotransferase) domain 1"/>
    <property type="match status" value="1"/>
</dbReference>